<evidence type="ECO:0000313" key="2">
    <source>
        <dbReference type="EMBL" id="CAK0796271.1"/>
    </source>
</evidence>
<comment type="caution">
    <text evidence="2">The sequence shown here is derived from an EMBL/GenBank/DDBJ whole genome shotgun (WGS) entry which is preliminary data.</text>
</comment>
<proteinExistence type="predicted"/>
<accession>A0ABN9PTE9</accession>
<feature type="region of interest" description="Disordered" evidence="1">
    <location>
        <begin position="49"/>
        <end position="99"/>
    </location>
</feature>
<dbReference type="EMBL" id="CAUYUJ010001505">
    <property type="protein sequence ID" value="CAK0796271.1"/>
    <property type="molecule type" value="Genomic_DNA"/>
</dbReference>
<dbReference type="Proteomes" id="UP001189429">
    <property type="component" value="Unassembled WGS sequence"/>
</dbReference>
<gene>
    <name evidence="2" type="ORF">PCOR1329_LOCUS5691</name>
</gene>
<feature type="compositionally biased region" description="Low complexity" evidence="1">
    <location>
        <begin position="49"/>
        <end position="59"/>
    </location>
</feature>
<name>A0ABN9PTE9_9DINO</name>
<organism evidence="2 3">
    <name type="scientific">Prorocentrum cordatum</name>
    <dbReference type="NCBI Taxonomy" id="2364126"/>
    <lineage>
        <taxon>Eukaryota</taxon>
        <taxon>Sar</taxon>
        <taxon>Alveolata</taxon>
        <taxon>Dinophyceae</taxon>
        <taxon>Prorocentrales</taxon>
        <taxon>Prorocentraceae</taxon>
        <taxon>Prorocentrum</taxon>
    </lineage>
</organism>
<reference evidence="2" key="1">
    <citation type="submission" date="2023-10" db="EMBL/GenBank/DDBJ databases">
        <authorList>
            <person name="Chen Y."/>
            <person name="Shah S."/>
            <person name="Dougan E. K."/>
            <person name="Thang M."/>
            <person name="Chan C."/>
        </authorList>
    </citation>
    <scope>NUCLEOTIDE SEQUENCE [LARGE SCALE GENOMIC DNA]</scope>
</reference>
<keyword evidence="3" id="KW-1185">Reference proteome</keyword>
<protein>
    <submittedName>
        <fullName evidence="2">Uncharacterized protein</fullName>
    </submittedName>
</protein>
<evidence type="ECO:0000313" key="3">
    <source>
        <dbReference type="Proteomes" id="UP001189429"/>
    </source>
</evidence>
<evidence type="ECO:0000256" key="1">
    <source>
        <dbReference type="SAM" id="MobiDB-lite"/>
    </source>
</evidence>
<feature type="compositionally biased region" description="Basic residues" evidence="1">
    <location>
        <begin position="68"/>
        <end position="81"/>
    </location>
</feature>
<sequence length="99" mass="11101">MIKFDNVDKRPQKPLTVQGHFPYTKIARKMAHHKIARVGAAPSSIYVEPATAPQQAQTTRTGTYWPRGGKRTRTRRSRRTGRTGAALKSETMCCNSSSR</sequence>